<dbReference type="EMBL" id="JACIFE010000019">
    <property type="protein sequence ID" value="MBB4077050.1"/>
    <property type="molecule type" value="Genomic_DNA"/>
</dbReference>
<comment type="caution">
    <text evidence="1">The sequence shown here is derived from an EMBL/GenBank/DDBJ whole genome shotgun (WGS) entry which is preliminary data.</text>
</comment>
<evidence type="ECO:0000313" key="2">
    <source>
        <dbReference type="Proteomes" id="UP000585970"/>
    </source>
</evidence>
<protein>
    <submittedName>
        <fullName evidence="1">Uncharacterized protein</fullName>
    </submittedName>
</protein>
<gene>
    <name evidence="1" type="ORF">GGR08_001366</name>
</gene>
<proteinExistence type="predicted"/>
<keyword evidence="2" id="KW-1185">Reference proteome</keyword>
<dbReference type="Proteomes" id="UP000585970">
    <property type="component" value="Unassembled WGS sequence"/>
</dbReference>
<reference evidence="1 2" key="1">
    <citation type="submission" date="2020-08" db="EMBL/GenBank/DDBJ databases">
        <title>Genomic Encyclopedia of Type Strains, Phase IV (KMG-IV): sequencing the most valuable type-strain genomes for metagenomic binning, comparative biology and taxonomic classification.</title>
        <authorList>
            <person name="Goeker M."/>
        </authorList>
    </citation>
    <scope>NUCLEOTIDE SEQUENCE [LARGE SCALE GENOMIC DNA]</scope>
    <source>
        <strain evidence="1 2">DSM 100694</strain>
    </source>
</reference>
<accession>A0A840DVU8</accession>
<evidence type="ECO:0000313" key="1">
    <source>
        <dbReference type="EMBL" id="MBB4077050.1"/>
    </source>
</evidence>
<sequence>MYWGLLLYEIKRYKYLYKPLYCYRVKLFSELVNIEISMDRGLITAGFEGELHEDFLFFMRTFFIVLQRARF</sequence>
<name>A0A840DVU8_9HYPH</name>
<organism evidence="1 2">
    <name type="scientific">Bartonella fuyuanensis</name>
    <dbReference type="NCBI Taxonomy" id="1460968"/>
    <lineage>
        <taxon>Bacteria</taxon>
        <taxon>Pseudomonadati</taxon>
        <taxon>Pseudomonadota</taxon>
        <taxon>Alphaproteobacteria</taxon>
        <taxon>Hyphomicrobiales</taxon>
        <taxon>Bartonellaceae</taxon>
        <taxon>Bartonella</taxon>
    </lineage>
</organism>
<dbReference type="AlphaFoldDB" id="A0A840DVU8"/>